<feature type="transmembrane region" description="Helical" evidence="1">
    <location>
        <begin position="20"/>
        <end position="41"/>
    </location>
</feature>
<name>A0A842HDX0_9BACT</name>
<feature type="transmembrane region" description="Helical" evidence="1">
    <location>
        <begin position="48"/>
        <end position="66"/>
    </location>
</feature>
<protein>
    <submittedName>
        <fullName evidence="2">Uncharacterized protein</fullName>
    </submittedName>
</protein>
<dbReference type="AlphaFoldDB" id="A0A842HDX0"/>
<organism evidence="2 3">
    <name type="scientific">Ruficoccus amylovorans</name>
    <dbReference type="NCBI Taxonomy" id="1804625"/>
    <lineage>
        <taxon>Bacteria</taxon>
        <taxon>Pseudomonadati</taxon>
        <taxon>Verrucomicrobiota</taxon>
        <taxon>Opitutia</taxon>
        <taxon>Puniceicoccales</taxon>
        <taxon>Cerasicoccaceae</taxon>
        <taxon>Ruficoccus</taxon>
    </lineage>
</organism>
<dbReference type="Proteomes" id="UP000546464">
    <property type="component" value="Unassembled WGS sequence"/>
</dbReference>
<evidence type="ECO:0000313" key="3">
    <source>
        <dbReference type="Proteomes" id="UP000546464"/>
    </source>
</evidence>
<keyword evidence="1" id="KW-1133">Transmembrane helix</keyword>
<comment type="caution">
    <text evidence="2">The sequence shown here is derived from an EMBL/GenBank/DDBJ whole genome shotgun (WGS) entry which is preliminary data.</text>
</comment>
<dbReference type="RefSeq" id="WP_185674776.1">
    <property type="nucleotide sequence ID" value="NZ_JACHVB010000014.1"/>
</dbReference>
<keyword evidence="3" id="KW-1185">Reference proteome</keyword>
<accession>A0A842HDX0</accession>
<evidence type="ECO:0000313" key="2">
    <source>
        <dbReference type="EMBL" id="MBC2593777.1"/>
    </source>
</evidence>
<dbReference type="EMBL" id="JACHVB010000014">
    <property type="protein sequence ID" value="MBC2593777.1"/>
    <property type="molecule type" value="Genomic_DNA"/>
</dbReference>
<keyword evidence="1" id="KW-0812">Transmembrane</keyword>
<keyword evidence="1" id="KW-0472">Membrane</keyword>
<proteinExistence type="predicted"/>
<gene>
    <name evidence="2" type="ORF">H5P28_05835</name>
</gene>
<sequence length="212" mass="24483">MNWLEILNSTNEYSDVFRLLGIALIGMLGLCLFICLAVCVFSGMLPIGLALFFCAAMLMMCTWVGFKIVGTRKPAEPVDLEKLEAEGKVITEEFRVKRAFEVEEFEDEGMHLFLELEPGRILYLSGQYLYDYVEILDDPDMSQPASFPCEHFKVKRNTKHGWVYEIESLSPFMAPDEKLPCFSKSFFDKYDFPDDGRIFDIDYDQLKQEIRG</sequence>
<reference evidence="2 3" key="1">
    <citation type="submission" date="2020-07" db="EMBL/GenBank/DDBJ databases">
        <authorList>
            <person name="Feng X."/>
        </authorList>
    </citation>
    <scope>NUCLEOTIDE SEQUENCE [LARGE SCALE GENOMIC DNA]</scope>
    <source>
        <strain evidence="2 3">JCM31066</strain>
    </source>
</reference>
<evidence type="ECO:0000256" key="1">
    <source>
        <dbReference type="SAM" id="Phobius"/>
    </source>
</evidence>